<dbReference type="STRING" id="366584.SAMN05216377_102391"/>
<protein>
    <submittedName>
        <fullName evidence="2">Uncharacterized protein</fullName>
    </submittedName>
</protein>
<feature type="compositionally biased region" description="Basic and acidic residues" evidence="1">
    <location>
        <begin position="81"/>
        <end position="90"/>
    </location>
</feature>
<dbReference type="AlphaFoldDB" id="A0A1G7GLM3"/>
<organism evidence="2 3">
    <name type="scientific">Pseudonocardia oroxyli</name>
    <dbReference type="NCBI Taxonomy" id="366584"/>
    <lineage>
        <taxon>Bacteria</taxon>
        <taxon>Bacillati</taxon>
        <taxon>Actinomycetota</taxon>
        <taxon>Actinomycetes</taxon>
        <taxon>Pseudonocardiales</taxon>
        <taxon>Pseudonocardiaceae</taxon>
        <taxon>Pseudonocardia</taxon>
    </lineage>
</organism>
<feature type="region of interest" description="Disordered" evidence="1">
    <location>
        <begin position="77"/>
        <end position="105"/>
    </location>
</feature>
<proteinExistence type="predicted"/>
<accession>A0A1G7GLM3</accession>
<sequence>MRDSGDALARELAAAAAEAARVSRLISDSWWDDRGRELADSVARVGHDLDVQARRAARVAEEIAAALTSAPTALRLPSSNVRRENDDRGVRLPLFDDGDPDRAPS</sequence>
<evidence type="ECO:0000313" key="3">
    <source>
        <dbReference type="Proteomes" id="UP000198967"/>
    </source>
</evidence>
<name>A0A1G7GLM3_PSEOR</name>
<dbReference type="Proteomes" id="UP000198967">
    <property type="component" value="Unassembled WGS sequence"/>
</dbReference>
<reference evidence="2 3" key="1">
    <citation type="submission" date="2016-10" db="EMBL/GenBank/DDBJ databases">
        <authorList>
            <person name="de Groot N.N."/>
        </authorList>
    </citation>
    <scope>NUCLEOTIDE SEQUENCE [LARGE SCALE GENOMIC DNA]</scope>
    <source>
        <strain evidence="2 3">CGMCC 4.3143</strain>
    </source>
</reference>
<evidence type="ECO:0000256" key="1">
    <source>
        <dbReference type="SAM" id="MobiDB-lite"/>
    </source>
</evidence>
<keyword evidence="3" id="KW-1185">Reference proteome</keyword>
<evidence type="ECO:0000313" key="2">
    <source>
        <dbReference type="EMBL" id="SDE89030.1"/>
    </source>
</evidence>
<dbReference type="RefSeq" id="WP_093077077.1">
    <property type="nucleotide sequence ID" value="NZ_FNBE01000002.1"/>
</dbReference>
<gene>
    <name evidence="2" type="ORF">SAMN05216377_102391</name>
</gene>
<dbReference type="EMBL" id="FNBE01000002">
    <property type="protein sequence ID" value="SDE89030.1"/>
    <property type="molecule type" value="Genomic_DNA"/>
</dbReference>